<evidence type="ECO:0000256" key="4">
    <source>
        <dbReference type="ARBA" id="ARBA00022989"/>
    </source>
</evidence>
<evidence type="ECO:0000256" key="2">
    <source>
        <dbReference type="ARBA" id="ARBA00007018"/>
    </source>
</evidence>
<feature type="transmembrane region" description="Helical" evidence="7">
    <location>
        <begin position="300"/>
        <end position="321"/>
    </location>
</feature>
<accession>A0A210Q7Z7</accession>
<gene>
    <name evidence="8" type="ORF">KP79_PYT10041</name>
</gene>
<evidence type="ECO:0000256" key="3">
    <source>
        <dbReference type="ARBA" id="ARBA00022692"/>
    </source>
</evidence>
<dbReference type="AlphaFoldDB" id="A0A210Q7Z7"/>
<dbReference type="Proteomes" id="UP000242188">
    <property type="component" value="Unassembled WGS sequence"/>
</dbReference>
<keyword evidence="6" id="KW-0479">Metal-binding</keyword>
<evidence type="ECO:0000256" key="1">
    <source>
        <dbReference type="ARBA" id="ARBA00004141"/>
    </source>
</evidence>
<keyword evidence="5 7" id="KW-0472">Membrane</keyword>
<dbReference type="PANTHER" id="PTHR20855:SF92">
    <property type="entry name" value="PROGESTIN AND ADIPOQ RECEPTOR FAMILY MEMBER 3-LIKE"/>
    <property type="match status" value="1"/>
</dbReference>
<dbReference type="InterPro" id="IPR004254">
    <property type="entry name" value="AdipoR/HlyIII-related"/>
</dbReference>
<dbReference type="GO" id="GO:0016020">
    <property type="term" value="C:membrane"/>
    <property type="evidence" value="ECO:0007669"/>
    <property type="project" value="UniProtKB-SubCell"/>
</dbReference>
<dbReference type="OrthoDB" id="535992at2759"/>
<evidence type="ECO:0000313" key="8">
    <source>
        <dbReference type="EMBL" id="OWF44877.1"/>
    </source>
</evidence>
<dbReference type="GO" id="GO:0046872">
    <property type="term" value="F:metal ion binding"/>
    <property type="evidence" value="ECO:0007669"/>
    <property type="project" value="UniProtKB-KW"/>
</dbReference>
<keyword evidence="4 7" id="KW-1133">Transmembrane helix</keyword>
<name>A0A210Q7Z7_MIZYE</name>
<dbReference type="EMBL" id="NEDP02004656">
    <property type="protein sequence ID" value="OWF44877.1"/>
    <property type="molecule type" value="Genomic_DNA"/>
</dbReference>
<sequence length="335" mass="38702">MAMLTNALSWVRSLQLRHFTHQEEVPEKYREDGILTGYRLAHQPWRYYIGSLFQIHNETLNIWTHLIGMFVIWYALGQYFLIYDWWTDKDSWPILTFGICASLTHFLSSLAHLLHSKNLYVHHLVFMVDFIGVVLFAFGTGILAMYSCSDKEMYSILRPFYLHLLAFSTWFNHAFFCFALLCFSGGPAVRKRRALQVSALLVEVLLIFVPFFPRYIKCFTDPDCSLHSLDHITITFPAFLAQAFFFLSQIPERIFPGKFDIVGHSHQIFHICATIAQLLQMRAVHQDIQNGVSSHAEPDLSTMLIVLAILISCSIGSICFLQKYIPCTLKKTKTK</sequence>
<feature type="transmembrane region" description="Helical" evidence="7">
    <location>
        <begin position="195"/>
        <end position="216"/>
    </location>
</feature>
<protein>
    <submittedName>
        <fullName evidence="8">Membrane progestin receptor gamma-B</fullName>
    </submittedName>
</protein>
<feature type="binding site" evidence="6">
    <location>
        <position position="270"/>
    </location>
    <ligand>
        <name>Zn(2+)</name>
        <dbReference type="ChEBI" id="CHEBI:29105"/>
    </ligand>
</feature>
<feature type="transmembrane region" description="Helical" evidence="7">
    <location>
        <begin position="259"/>
        <end position="280"/>
    </location>
</feature>
<comment type="subcellular location">
    <subcellularLocation>
        <location evidence="1">Membrane</location>
        <topology evidence="1">Multi-pass membrane protein</topology>
    </subcellularLocation>
</comment>
<feature type="transmembrane region" description="Helical" evidence="7">
    <location>
        <begin position="126"/>
        <end position="148"/>
    </location>
</feature>
<dbReference type="GO" id="GO:0038023">
    <property type="term" value="F:signaling receptor activity"/>
    <property type="evidence" value="ECO:0007669"/>
    <property type="project" value="TreeGrafter"/>
</dbReference>
<dbReference type="Pfam" id="PF03006">
    <property type="entry name" value="HlyIII"/>
    <property type="match status" value="1"/>
</dbReference>
<feature type="binding site" evidence="6">
    <location>
        <position position="112"/>
    </location>
    <ligand>
        <name>Zn(2+)</name>
        <dbReference type="ChEBI" id="CHEBI:29105"/>
    </ligand>
</feature>
<feature type="transmembrane region" description="Helical" evidence="7">
    <location>
        <begin position="62"/>
        <end position="82"/>
    </location>
</feature>
<feature type="transmembrane region" description="Helical" evidence="7">
    <location>
        <begin position="94"/>
        <end position="114"/>
    </location>
</feature>
<evidence type="ECO:0000313" key="9">
    <source>
        <dbReference type="Proteomes" id="UP000242188"/>
    </source>
</evidence>
<keyword evidence="9" id="KW-1185">Reference proteome</keyword>
<keyword evidence="3 7" id="KW-0812">Transmembrane</keyword>
<keyword evidence="8" id="KW-0675">Receptor</keyword>
<comment type="similarity">
    <text evidence="2">Belongs to the ADIPOR family.</text>
</comment>
<feature type="transmembrane region" description="Helical" evidence="7">
    <location>
        <begin position="160"/>
        <end position="183"/>
    </location>
</feature>
<feature type="binding site" evidence="6">
    <location>
        <position position="266"/>
    </location>
    <ligand>
        <name>Zn(2+)</name>
        <dbReference type="ChEBI" id="CHEBI:29105"/>
    </ligand>
</feature>
<evidence type="ECO:0000256" key="6">
    <source>
        <dbReference type="PIRSR" id="PIRSR604254-1"/>
    </source>
</evidence>
<comment type="caution">
    <text evidence="8">The sequence shown here is derived from an EMBL/GenBank/DDBJ whole genome shotgun (WGS) entry which is preliminary data.</text>
</comment>
<evidence type="ECO:0000256" key="5">
    <source>
        <dbReference type="ARBA" id="ARBA00023136"/>
    </source>
</evidence>
<dbReference type="PANTHER" id="PTHR20855">
    <property type="entry name" value="ADIPOR/PROGESTIN RECEPTOR-RELATED"/>
    <property type="match status" value="1"/>
</dbReference>
<proteinExistence type="inferred from homology"/>
<evidence type="ECO:0000256" key="7">
    <source>
        <dbReference type="SAM" id="Phobius"/>
    </source>
</evidence>
<organism evidence="8 9">
    <name type="scientific">Mizuhopecten yessoensis</name>
    <name type="common">Japanese scallop</name>
    <name type="synonym">Patinopecten yessoensis</name>
    <dbReference type="NCBI Taxonomy" id="6573"/>
    <lineage>
        <taxon>Eukaryota</taxon>
        <taxon>Metazoa</taxon>
        <taxon>Spiralia</taxon>
        <taxon>Lophotrochozoa</taxon>
        <taxon>Mollusca</taxon>
        <taxon>Bivalvia</taxon>
        <taxon>Autobranchia</taxon>
        <taxon>Pteriomorphia</taxon>
        <taxon>Pectinida</taxon>
        <taxon>Pectinoidea</taxon>
        <taxon>Pectinidae</taxon>
        <taxon>Mizuhopecten</taxon>
    </lineage>
</organism>
<feature type="transmembrane region" description="Helical" evidence="7">
    <location>
        <begin position="228"/>
        <end position="247"/>
    </location>
</feature>
<keyword evidence="6" id="KW-0862">Zinc</keyword>
<reference evidence="8 9" key="1">
    <citation type="journal article" date="2017" name="Nat. Ecol. Evol.">
        <title>Scallop genome provides insights into evolution of bilaterian karyotype and development.</title>
        <authorList>
            <person name="Wang S."/>
            <person name="Zhang J."/>
            <person name="Jiao W."/>
            <person name="Li J."/>
            <person name="Xun X."/>
            <person name="Sun Y."/>
            <person name="Guo X."/>
            <person name="Huan P."/>
            <person name="Dong B."/>
            <person name="Zhang L."/>
            <person name="Hu X."/>
            <person name="Sun X."/>
            <person name="Wang J."/>
            <person name="Zhao C."/>
            <person name="Wang Y."/>
            <person name="Wang D."/>
            <person name="Huang X."/>
            <person name="Wang R."/>
            <person name="Lv J."/>
            <person name="Li Y."/>
            <person name="Zhang Z."/>
            <person name="Liu B."/>
            <person name="Lu W."/>
            <person name="Hui Y."/>
            <person name="Liang J."/>
            <person name="Zhou Z."/>
            <person name="Hou R."/>
            <person name="Li X."/>
            <person name="Liu Y."/>
            <person name="Li H."/>
            <person name="Ning X."/>
            <person name="Lin Y."/>
            <person name="Zhao L."/>
            <person name="Xing Q."/>
            <person name="Dou J."/>
            <person name="Li Y."/>
            <person name="Mao J."/>
            <person name="Guo H."/>
            <person name="Dou H."/>
            <person name="Li T."/>
            <person name="Mu C."/>
            <person name="Jiang W."/>
            <person name="Fu Q."/>
            <person name="Fu X."/>
            <person name="Miao Y."/>
            <person name="Liu J."/>
            <person name="Yu Q."/>
            <person name="Li R."/>
            <person name="Liao H."/>
            <person name="Li X."/>
            <person name="Kong Y."/>
            <person name="Jiang Z."/>
            <person name="Chourrout D."/>
            <person name="Li R."/>
            <person name="Bao Z."/>
        </authorList>
    </citation>
    <scope>NUCLEOTIDE SEQUENCE [LARGE SCALE GENOMIC DNA]</scope>
    <source>
        <strain evidence="8 9">PY_sf001</strain>
    </source>
</reference>